<comment type="caution">
    <text evidence="1">The sequence shown here is derived from an EMBL/GenBank/DDBJ whole genome shotgun (WGS) entry which is preliminary data.</text>
</comment>
<organism evidence="1 2">
    <name type="scientific">Tanacetum coccineum</name>
    <dbReference type="NCBI Taxonomy" id="301880"/>
    <lineage>
        <taxon>Eukaryota</taxon>
        <taxon>Viridiplantae</taxon>
        <taxon>Streptophyta</taxon>
        <taxon>Embryophyta</taxon>
        <taxon>Tracheophyta</taxon>
        <taxon>Spermatophyta</taxon>
        <taxon>Magnoliopsida</taxon>
        <taxon>eudicotyledons</taxon>
        <taxon>Gunneridae</taxon>
        <taxon>Pentapetalae</taxon>
        <taxon>asterids</taxon>
        <taxon>campanulids</taxon>
        <taxon>Asterales</taxon>
        <taxon>Asteraceae</taxon>
        <taxon>Asteroideae</taxon>
        <taxon>Anthemideae</taxon>
        <taxon>Anthemidinae</taxon>
        <taxon>Tanacetum</taxon>
    </lineage>
</organism>
<protein>
    <submittedName>
        <fullName evidence="1">Uncharacterized protein</fullName>
    </submittedName>
</protein>
<keyword evidence="2" id="KW-1185">Reference proteome</keyword>
<evidence type="ECO:0000313" key="1">
    <source>
        <dbReference type="EMBL" id="GJS96616.1"/>
    </source>
</evidence>
<accession>A0ABQ5A4R4</accession>
<reference evidence="1" key="2">
    <citation type="submission" date="2022-01" db="EMBL/GenBank/DDBJ databases">
        <authorList>
            <person name="Yamashiro T."/>
            <person name="Shiraishi A."/>
            <person name="Satake H."/>
            <person name="Nakayama K."/>
        </authorList>
    </citation>
    <scope>NUCLEOTIDE SEQUENCE</scope>
</reference>
<sequence length="111" mass="12400">MDIISTKKSQPEGKLTLLVGSGQPVGKIETTSRNSEVLEVFSFFQKILQRKLRCGYTEVDAHEVISFDLGSVDLTLEYTGGKVICVDLDDIVMSYHKRQSQLDTELESSEV</sequence>
<dbReference type="EMBL" id="BQNB010011899">
    <property type="protein sequence ID" value="GJS96616.1"/>
    <property type="molecule type" value="Genomic_DNA"/>
</dbReference>
<reference evidence="1" key="1">
    <citation type="journal article" date="2022" name="Int. J. Mol. Sci.">
        <title>Draft Genome of Tanacetum Coccineum: Genomic Comparison of Closely Related Tanacetum-Family Plants.</title>
        <authorList>
            <person name="Yamashiro T."/>
            <person name="Shiraishi A."/>
            <person name="Nakayama K."/>
            <person name="Satake H."/>
        </authorList>
    </citation>
    <scope>NUCLEOTIDE SEQUENCE</scope>
</reference>
<proteinExistence type="predicted"/>
<dbReference type="Proteomes" id="UP001151760">
    <property type="component" value="Unassembled WGS sequence"/>
</dbReference>
<gene>
    <name evidence="1" type="ORF">Tco_0803584</name>
</gene>
<evidence type="ECO:0000313" key="2">
    <source>
        <dbReference type="Proteomes" id="UP001151760"/>
    </source>
</evidence>
<name>A0ABQ5A4R4_9ASTR</name>